<feature type="domain" description="Cullin family profile" evidence="2">
    <location>
        <begin position="120"/>
        <end position="314"/>
    </location>
</feature>
<protein>
    <submittedName>
        <fullName evidence="3">Cullin-1</fullName>
    </submittedName>
</protein>
<name>A0ABQ8JUG7_DERPT</name>
<comment type="similarity">
    <text evidence="1">Belongs to the cullin family.</text>
</comment>
<proteinExistence type="inferred from homology"/>
<organism evidence="3 4">
    <name type="scientific">Dermatophagoides pteronyssinus</name>
    <name type="common">European house dust mite</name>
    <dbReference type="NCBI Taxonomy" id="6956"/>
    <lineage>
        <taxon>Eukaryota</taxon>
        <taxon>Metazoa</taxon>
        <taxon>Ecdysozoa</taxon>
        <taxon>Arthropoda</taxon>
        <taxon>Chelicerata</taxon>
        <taxon>Arachnida</taxon>
        <taxon>Acari</taxon>
        <taxon>Acariformes</taxon>
        <taxon>Sarcoptiformes</taxon>
        <taxon>Astigmata</taxon>
        <taxon>Psoroptidia</taxon>
        <taxon>Analgoidea</taxon>
        <taxon>Pyroglyphidae</taxon>
        <taxon>Dermatophagoidinae</taxon>
        <taxon>Dermatophagoides</taxon>
    </lineage>
</organism>
<evidence type="ECO:0000259" key="2">
    <source>
        <dbReference type="PROSITE" id="PS50069"/>
    </source>
</evidence>
<evidence type="ECO:0000313" key="3">
    <source>
        <dbReference type="EMBL" id="KAH9425877.1"/>
    </source>
</evidence>
<dbReference type="SUPFAM" id="SSF75632">
    <property type="entry name" value="Cullin homology domain"/>
    <property type="match status" value="1"/>
</dbReference>
<keyword evidence="4" id="KW-1185">Reference proteome</keyword>
<dbReference type="Pfam" id="PF26557">
    <property type="entry name" value="Cullin_AB"/>
    <property type="match status" value="1"/>
</dbReference>
<dbReference type="InterPro" id="IPR036317">
    <property type="entry name" value="Cullin_homology_sf"/>
</dbReference>
<dbReference type="EMBL" id="NJHN03000017">
    <property type="protein sequence ID" value="KAH9425877.1"/>
    <property type="molecule type" value="Genomic_DNA"/>
</dbReference>
<gene>
    <name evidence="3" type="primary">CUL1_1</name>
    <name evidence="3" type="ORF">DERP_005096</name>
</gene>
<dbReference type="Gene3D" id="3.30.230.130">
    <property type="entry name" value="Cullin, Chain C, Domain 2"/>
    <property type="match status" value="1"/>
</dbReference>
<reference evidence="3 4" key="1">
    <citation type="journal article" date="2018" name="J. Allergy Clin. Immunol.">
        <title>High-quality assembly of Dermatophagoides pteronyssinus genome and transcriptome reveals a wide range of novel allergens.</title>
        <authorList>
            <person name="Liu X.Y."/>
            <person name="Yang K.Y."/>
            <person name="Wang M.Q."/>
            <person name="Kwok J.S."/>
            <person name="Zeng X."/>
            <person name="Yang Z."/>
            <person name="Xiao X.J."/>
            <person name="Lau C.P."/>
            <person name="Li Y."/>
            <person name="Huang Z.M."/>
            <person name="Ba J.G."/>
            <person name="Yim A.K."/>
            <person name="Ouyang C.Y."/>
            <person name="Ngai S.M."/>
            <person name="Chan T.F."/>
            <person name="Leung E.L."/>
            <person name="Liu L."/>
            <person name="Liu Z.G."/>
            <person name="Tsui S.K."/>
        </authorList>
    </citation>
    <scope>NUCLEOTIDE SEQUENCE [LARGE SCALE GENOMIC DNA]</scope>
    <source>
        <strain evidence="3">Derp</strain>
    </source>
</reference>
<comment type="caution">
    <text evidence="3">The sequence shown here is derived from an EMBL/GenBank/DDBJ whole genome shotgun (WGS) entry which is preliminary data.</text>
</comment>
<dbReference type="InterPro" id="IPR016158">
    <property type="entry name" value="Cullin_homology"/>
</dbReference>
<evidence type="ECO:0000313" key="4">
    <source>
        <dbReference type="Proteomes" id="UP000887458"/>
    </source>
</evidence>
<evidence type="ECO:0000256" key="1">
    <source>
        <dbReference type="PROSITE-ProRule" id="PRU00330"/>
    </source>
</evidence>
<dbReference type="Proteomes" id="UP000887458">
    <property type="component" value="Unassembled WGS sequence"/>
</dbReference>
<sequence length="542" mass="64262">MADPNEFQRNFRRIIANVKEEQNRLQKHYHQLAENARNHFCEDRELRQFLYQVSKMKLDYYRSLNCDEPGDIHYMYHKVIENIISNEFKAIRSRWQQTFVLQAAKFIKLWFEPQNNPQKFSNQYFLGFLRRFIMQTMNVELEQKFLENLPNEWPYIQTAKLILLQIRFSKKIIDRFIDTNNVDLCTTSAHVATLDRMGFNLTIVSHRYMFQSVFYEITLPEPMKIAYEECVRFFKRENGVCGKHMIIFLHPRYGSVDIDYHLNDRTYHLKVTTLQALILCQFESEDVEQLTLKKMAFATKIRVDDLLVTLKFLMENSFFSDNGQMIAIPPLLVKEPNVSVFTYDDTFAMNKQFRSQRLNINLAKAFWCDLSKIHYGDDHGLTIMKPEPMDVQENVNNNENSFTPSFFIRIINGDNVYNIPCRVNNDINVEIESSQMQMIKEEDEKMEVSSIPLITDENNGIDIDSLLISMIVVDDNVLQSVLNLLHQRRWLPFKIILDHLIKNFPLFTSENLRQQLETLIEIRAIIPHRLNDTVFSLTEILR</sequence>
<reference evidence="3 4" key="2">
    <citation type="journal article" date="2022" name="Mol. Biol. Evol.">
        <title>Comparative Genomics Reveals Insights into the Divergent Evolution of Astigmatic Mites and Household Pest Adaptations.</title>
        <authorList>
            <person name="Xiong Q."/>
            <person name="Wan A.T."/>
            <person name="Liu X."/>
            <person name="Fung C.S."/>
            <person name="Xiao X."/>
            <person name="Malainual N."/>
            <person name="Hou J."/>
            <person name="Wang L."/>
            <person name="Wang M."/>
            <person name="Yang K.Y."/>
            <person name="Cui Y."/>
            <person name="Leung E.L."/>
            <person name="Nong W."/>
            <person name="Shin S.K."/>
            <person name="Au S.W."/>
            <person name="Jeong K.Y."/>
            <person name="Chew F.T."/>
            <person name="Hui J.H."/>
            <person name="Leung T.F."/>
            <person name="Tungtrongchitr A."/>
            <person name="Zhong N."/>
            <person name="Liu Z."/>
            <person name="Tsui S.K."/>
        </authorList>
    </citation>
    <scope>NUCLEOTIDE SEQUENCE [LARGE SCALE GENOMIC DNA]</scope>
    <source>
        <strain evidence="3">Derp</strain>
    </source>
</reference>
<dbReference type="PROSITE" id="PS50069">
    <property type="entry name" value="CULLIN_2"/>
    <property type="match status" value="1"/>
</dbReference>
<accession>A0ABQ8JUG7</accession>
<dbReference type="InterPro" id="IPR059120">
    <property type="entry name" value="Cullin-like_AB"/>
</dbReference>